<dbReference type="GO" id="GO:0006508">
    <property type="term" value="P:proteolysis"/>
    <property type="evidence" value="ECO:0007669"/>
    <property type="project" value="TreeGrafter"/>
</dbReference>
<feature type="domain" description="Aminopeptidase P N-terminal" evidence="6">
    <location>
        <begin position="46"/>
        <end position="182"/>
    </location>
</feature>
<evidence type="ECO:0000256" key="5">
    <source>
        <dbReference type="ARBA" id="ARBA00023211"/>
    </source>
</evidence>
<evidence type="ECO:0000256" key="2">
    <source>
        <dbReference type="ARBA" id="ARBA00008766"/>
    </source>
</evidence>
<dbReference type="InterPro" id="IPR007865">
    <property type="entry name" value="Aminopep_P_N"/>
</dbReference>
<dbReference type="Proteomes" id="UP000789831">
    <property type="component" value="Unassembled WGS sequence"/>
</dbReference>
<dbReference type="AlphaFoldDB" id="A0A9N9AL42"/>
<dbReference type="OrthoDB" id="4215474at2759"/>
<organism evidence="7 8">
    <name type="scientific">Ambispora gerdemannii</name>
    <dbReference type="NCBI Taxonomy" id="144530"/>
    <lineage>
        <taxon>Eukaryota</taxon>
        <taxon>Fungi</taxon>
        <taxon>Fungi incertae sedis</taxon>
        <taxon>Mucoromycota</taxon>
        <taxon>Glomeromycotina</taxon>
        <taxon>Glomeromycetes</taxon>
        <taxon>Archaeosporales</taxon>
        <taxon>Ambisporaceae</taxon>
        <taxon>Ambispora</taxon>
    </lineage>
</organism>
<keyword evidence="8" id="KW-1185">Reference proteome</keyword>
<keyword evidence="4" id="KW-0378">Hydrolase</keyword>
<gene>
    <name evidence="7" type="ORF">AGERDE_LOCUS5872</name>
</gene>
<keyword evidence="3" id="KW-0479">Metal-binding</keyword>
<dbReference type="PANTHER" id="PTHR43226">
    <property type="entry name" value="XAA-PRO AMINOPEPTIDASE 3"/>
    <property type="match status" value="1"/>
</dbReference>
<dbReference type="SMART" id="SM01011">
    <property type="entry name" value="AMP_N"/>
    <property type="match status" value="1"/>
</dbReference>
<dbReference type="InterPro" id="IPR036005">
    <property type="entry name" value="Creatinase/aminopeptidase-like"/>
</dbReference>
<dbReference type="GO" id="GO:0030145">
    <property type="term" value="F:manganese ion binding"/>
    <property type="evidence" value="ECO:0007669"/>
    <property type="project" value="InterPro"/>
</dbReference>
<comment type="similarity">
    <text evidence="2">Belongs to the peptidase M24B family.</text>
</comment>
<dbReference type="Gene3D" id="3.90.230.10">
    <property type="entry name" value="Creatinase/methionine aminopeptidase superfamily"/>
    <property type="match status" value="1"/>
</dbReference>
<reference evidence="7" key="1">
    <citation type="submission" date="2021-06" db="EMBL/GenBank/DDBJ databases">
        <authorList>
            <person name="Kallberg Y."/>
            <person name="Tangrot J."/>
            <person name="Rosling A."/>
        </authorList>
    </citation>
    <scope>NUCLEOTIDE SEQUENCE</scope>
    <source>
        <strain evidence="7">MT106</strain>
    </source>
</reference>
<dbReference type="InterPro" id="IPR052433">
    <property type="entry name" value="X-Pro_dipept-like"/>
</dbReference>
<dbReference type="Pfam" id="PF00557">
    <property type="entry name" value="Peptidase_M24"/>
    <property type="match status" value="1"/>
</dbReference>
<dbReference type="SUPFAM" id="SSF55920">
    <property type="entry name" value="Creatinase/aminopeptidase"/>
    <property type="match status" value="1"/>
</dbReference>
<evidence type="ECO:0000259" key="6">
    <source>
        <dbReference type="SMART" id="SM01011"/>
    </source>
</evidence>
<keyword evidence="5" id="KW-0464">Manganese</keyword>
<evidence type="ECO:0000256" key="4">
    <source>
        <dbReference type="ARBA" id="ARBA00022801"/>
    </source>
</evidence>
<comment type="cofactor">
    <cofactor evidence="1">
        <name>Mn(2+)</name>
        <dbReference type="ChEBI" id="CHEBI:29035"/>
    </cofactor>
</comment>
<dbReference type="InterPro" id="IPR029149">
    <property type="entry name" value="Creatin/AminoP/Spt16_N"/>
</dbReference>
<dbReference type="GO" id="GO:0005739">
    <property type="term" value="C:mitochondrion"/>
    <property type="evidence" value="ECO:0007669"/>
    <property type="project" value="TreeGrafter"/>
</dbReference>
<sequence length="507" mass="58213">MRVFVKGLQQHKRLYNTATLTSRRYGQPTSMTHPHLLKRGELTPGISAIEYELRRTRLMRSLPYNSVAVSLGYRTRYMSNKVFYLFHQNTDFFYLSGFNEPDAAMILEKNDSPRGYKMTMFVLPKNPDDEMWDGTRTGVQGAIDIFGADEAIESTKFISKLREILQPYKKVYIDLPPKTSILSPDAVQKIFRTHGIPIFPSFFASRLKTLREQFYPLISHYGMSCFIGKFPFLHKVKEFKPLSRIIQQLRIIKSEAELRLMREAGEITGKAFIETMKFTKPEMTEHHLHAKLDYECRMRGAEFLGYVPVIASGVNALTLHYVNNDMPLRYGDLVLVDAGCEYHGYVSDVTRTWPINGKFSLPQRELYEAVLKVNKSCIKLCTEQQNISLNGIHDVSVRLMKEELTNLGFNINEGEVDRVLYPHHVGHYLGLDVHDTHELDRSRRLKAGMVVTIEPGLYIPNLTSYPKQYHGIGIRIEDNVLIGEKDPVVLSVTAPKEIVDIEYCMSS</sequence>
<dbReference type="GO" id="GO:0070006">
    <property type="term" value="F:metalloaminopeptidase activity"/>
    <property type="evidence" value="ECO:0007669"/>
    <property type="project" value="InterPro"/>
</dbReference>
<dbReference type="EMBL" id="CAJVPL010000849">
    <property type="protein sequence ID" value="CAG8534454.1"/>
    <property type="molecule type" value="Genomic_DNA"/>
</dbReference>
<dbReference type="PANTHER" id="PTHR43226:SF4">
    <property type="entry name" value="XAA-PRO AMINOPEPTIDASE 3"/>
    <property type="match status" value="1"/>
</dbReference>
<protein>
    <submittedName>
        <fullName evidence="7">4266_t:CDS:1</fullName>
    </submittedName>
</protein>
<dbReference type="Pfam" id="PF05195">
    <property type="entry name" value="AMP_N"/>
    <property type="match status" value="1"/>
</dbReference>
<dbReference type="CDD" id="cd01087">
    <property type="entry name" value="Prolidase"/>
    <property type="match status" value="1"/>
</dbReference>
<name>A0A9N9AL42_9GLOM</name>
<dbReference type="SUPFAM" id="SSF53092">
    <property type="entry name" value="Creatinase/prolidase N-terminal domain"/>
    <property type="match status" value="1"/>
</dbReference>
<proteinExistence type="inferred from homology"/>
<dbReference type="InterPro" id="IPR000994">
    <property type="entry name" value="Pept_M24"/>
</dbReference>
<evidence type="ECO:0000256" key="3">
    <source>
        <dbReference type="ARBA" id="ARBA00022723"/>
    </source>
</evidence>
<evidence type="ECO:0000313" key="7">
    <source>
        <dbReference type="EMBL" id="CAG8534454.1"/>
    </source>
</evidence>
<dbReference type="InterPro" id="IPR001714">
    <property type="entry name" value="Pept_M24_MAP"/>
</dbReference>
<evidence type="ECO:0000256" key="1">
    <source>
        <dbReference type="ARBA" id="ARBA00001936"/>
    </source>
</evidence>
<evidence type="ECO:0000313" key="8">
    <source>
        <dbReference type="Proteomes" id="UP000789831"/>
    </source>
</evidence>
<accession>A0A9N9AL42</accession>
<dbReference type="PRINTS" id="PR00599">
    <property type="entry name" value="MAPEPTIDASE"/>
</dbReference>
<comment type="caution">
    <text evidence="7">The sequence shown here is derived from an EMBL/GenBank/DDBJ whole genome shotgun (WGS) entry which is preliminary data.</text>
</comment>
<dbReference type="Gene3D" id="3.40.350.10">
    <property type="entry name" value="Creatinase/prolidase N-terminal domain"/>
    <property type="match status" value="1"/>
</dbReference>